<feature type="region of interest" description="Disordered" evidence="1">
    <location>
        <begin position="152"/>
        <end position="171"/>
    </location>
</feature>
<reference evidence="2 3" key="1">
    <citation type="journal article" date="2019" name="Int. J. Syst. Evol. Microbiol.">
        <title>The Global Catalogue of Microorganisms (GCM) 10K type strain sequencing project: providing services to taxonomists for standard genome sequencing and annotation.</title>
        <authorList>
            <consortium name="The Broad Institute Genomics Platform"/>
            <consortium name="The Broad Institute Genome Sequencing Center for Infectious Disease"/>
            <person name="Wu L."/>
            <person name="Ma J."/>
        </authorList>
    </citation>
    <scope>NUCLEOTIDE SEQUENCE [LARGE SCALE GENOMIC DNA]</scope>
    <source>
        <strain evidence="2 3">DSM 29988</strain>
    </source>
</reference>
<gene>
    <name evidence="2" type="ORF">ACFQJC_04975</name>
</gene>
<dbReference type="AlphaFoldDB" id="A0ABD5ZCH0"/>
<accession>A0ABD5ZCH0</accession>
<keyword evidence="3" id="KW-1185">Reference proteome</keyword>
<feature type="compositionally biased region" description="Basic and acidic residues" evidence="1">
    <location>
        <begin position="1"/>
        <end position="10"/>
    </location>
</feature>
<name>A0ABD5ZCH0_9EURY</name>
<evidence type="ECO:0000313" key="3">
    <source>
        <dbReference type="Proteomes" id="UP001596481"/>
    </source>
</evidence>
<evidence type="ECO:0000256" key="1">
    <source>
        <dbReference type="SAM" id="MobiDB-lite"/>
    </source>
</evidence>
<sequence length="171" mass="18691">MSNRTTDKTDASTINDGEELELADPSDWFVRRKDGDSLPEPVKQQIPGTEQAILVRPPLSGHLEAWSGSLTSDDPDPKDLAEMFNICLPQLDFEVTPEMVEGDLDGHEGMIGYGPLPLRQAILNAAGFQSFLGYRENQAKLVQVARGMQESMGVEADNSDDTKQQPSANTS</sequence>
<feature type="region of interest" description="Disordered" evidence="1">
    <location>
        <begin position="1"/>
        <end position="45"/>
    </location>
</feature>
<comment type="caution">
    <text evidence="2">The sequence shown here is derived from an EMBL/GenBank/DDBJ whole genome shotgun (WGS) entry which is preliminary data.</text>
</comment>
<evidence type="ECO:0008006" key="4">
    <source>
        <dbReference type="Google" id="ProtNLM"/>
    </source>
</evidence>
<dbReference type="Proteomes" id="UP001596481">
    <property type="component" value="Unassembled WGS sequence"/>
</dbReference>
<organism evidence="2 3">
    <name type="scientific">Haloferax namakaokahaiae</name>
    <dbReference type="NCBI Taxonomy" id="1748331"/>
    <lineage>
        <taxon>Archaea</taxon>
        <taxon>Methanobacteriati</taxon>
        <taxon>Methanobacteriota</taxon>
        <taxon>Stenosarchaea group</taxon>
        <taxon>Halobacteria</taxon>
        <taxon>Halobacteriales</taxon>
        <taxon>Haloferacaceae</taxon>
        <taxon>Haloferax</taxon>
    </lineage>
</organism>
<proteinExistence type="predicted"/>
<protein>
    <recommendedName>
        <fullName evidence="4">Tail assembly chaperone</fullName>
    </recommendedName>
</protein>
<dbReference type="EMBL" id="JBHTAA010000001">
    <property type="protein sequence ID" value="MFC7202858.1"/>
    <property type="molecule type" value="Genomic_DNA"/>
</dbReference>
<dbReference type="RefSeq" id="WP_390222145.1">
    <property type="nucleotide sequence ID" value="NZ_JBHTAA010000001.1"/>
</dbReference>
<evidence type="ECO:0000313" key="2">
    <source>
        <dbReference type="EMBL" id="MFC7202858.1"/>
    </source>
</evidence>